<gene>
    <name evidence="1" type="ORF">HERI1096_LOCUS38627</name>
</gene>
<dbReference type="EMBL" id="HBHX01069945">
    <property type="protein sequence ID" value="CAE0150825.1"/>
    <property type="molecule type" value="Transcribed_RNA"/>
</dbReference>
<dbReference type="AlphaFoldDB" id="A0A7S3C0W3"/>
<protein>
    <submittedName>
        <fullName evidence="1">Uncharacterized protein</fullName>
    </submittedName>
</protein>
<evidence type="ECO:0000313" key="1">
    <source>
        <dbReference type="EMBL" id="CAE0150825.1"/>
    </source>
</evidence>
<accession>A0A7S3C0W3</accession>
<reference evidence="1" key="1">
    <citation type="submission" date="2021-01" db="EMBL/GenBank/DDBJ databases">
        <authorList>
            <person name="Corre E."/>
            <person name="Pelletier E."/>
            <person name="Niang G."/>
            <person name="Scheremetjew M."/>
            <person name="Finn R."/>
            <person name="Kale V."/>
            <person name="Holt S."/>
            <person name="Cochrane G."/>
            <person name="Meng A."/>
            <person name="Brown T."/>
            <person name="Cohen L."/>
        </authorList>
    </citation>
    <scope>NUCLEOTIDE SEQUENCE</scope>
    <source>
        <strain evidence="1">CCMP281</strain>
    </source>
</reference>
<proteinExistence type="predicted"/>
<sequence length="102" mass="11228">MSYYRKPPPMDEDFKMDEHRPDVLASMRAGTRAWLEQPSQSETLDRIALTLLRGALPAASPMVDSMSQILNEPSETKGAESHASVQKALADVLSQLNLKGTT</sequence>
<organism evidence="1">
    <name type="scientific">Haptolina ericina</name>
    <dbReference type="NCBI Taxonomy" id="156174"/>
    <lineage>
        <taxon>Eukaryota</taxon>
        <taxon>Haptista</taxon>
        <taxon>Haptophyta</taxon>
        <taxon>Prymnesiophyceae</taxon>
        <taxon>Prymnesiales</taxon>
        <taxon>Prymnesiaceae</taxon>
        <taxon>Haptolina</taxon>
    </lineage>
</organism>
<name>A0A7S3C0W3_9EUKA</name>